<dbReference type="EMBL" id="BAAAYX010000002">
    <property type="protein sequence ID" value="GAA3691529.1"/>
    <property type="molecule type" value="Genomic_DNA"/>
</dbReference>
<proteinExistence type="inferred from homology"/>
<evidence type="ECO:0000313" key="8">
    <source>
        <dbReference type="EMBL" id="GAA3691529.1"/>
    </source>
</evidence>
<feature type="transmembrane region" description="Helical" evidence="7">
    <location>
        <begin position="62"/>
        <end position="80"/>
    </location>
</feature>
<keyword evidence="6 7" id="KW-0472">Membrane</keyword>
<dbReference type="PANTHER" id="PTHR33884:SF3">
    <property type="entry name" value="UPF0410 PROTEIN YMGE"/>
    <property type="match status" value="1"/>
</dbReference>
<evidence type="ECO:0000256" key="7">
    <source>
        <dbReference type="SAM" id="Phobius"/>
    </source>
</evidence>
<dbReference type="PANTHER" id="PTHR33884">
    <property type="entry name" value="UPF0410 PROTEIN YMGE"/>
    <property type="match status" value="1"/>
</dbReference>
<evidence type="ECO:0000256" key="1">
    <source>
        <dbReference type="ARBA" id="ARBA00004651"/>
    </source>
</evidence>
<keyword evidence="5 7" id="KW-1133">Transmembrane helix</keyword>
<keyword evidence="9" id="KW-1185">Reference proteome</keyword>
<evidence type="ECO:0008006" key="10">
    <source>
        <dbReference type="Google" id="ProtNLM"/>
    </source>
</evidence>
<comment type="subcellular location">
    <subcellularLocation>
        <location evidence="1">Cell membrane</location>
        <topology evidence="1">Multi-pass membrane protein</topology>
    </subcellularLocation>
</comment>
<evidence type="ECO:0000256" key="2">
    <source>
        <dbReference type="ARBA" id="ARBA00011006"/>
    </source>
</evidence>
<dbReference type="Proteomes" id="UP001500051">
    <property type="component" value="Unassembled WGS sequence"/>
</dbReference>
<dbReference type="Pfam" id="PF04226">
    <property type="entry name" value="Transgly_assoc"/>
    <property type="match status" value="1"/>
</dbReference>
<feature type="transmembrane region" description="Helical" evidence="7">
    <location>
        <begin position="29"/>
        <end position="50"/>
    </location>
</feature>
<accession>A0ABP7CIW6</accession>
<organism evidence="8 9">
    <name type="scientific">Microlunatus aurantiacus</name>
    <dbReference type="NCBI Taxonomy" id="446786"/>
    <lineage>
        <taxon>Bacteria</taxon>
        <taxon>Bacillati</taxon>
        <taxon>Actinomycetota</taxon>
        <taxon>Actinomycetes</taxon>
        <taxon>Propionibacteriales</taxon>
        <taxon>Propionibacteriaceae</taxon>
        <taxon>Microlunatus</taxon>
    </lineage>
</organism>
<evidence type="ECO:0000313" key="9">
    <source>
        <dbReference type="Proteomes" id="UP001500051"/>
    </source>
</evidence>
<comment type="similarity">
    <text evidence="2">Belongs to the UPF0410 family.</text>
</comment>
<protein>
    <recommendedName>
        <fullName evidence="10">Transglycosylase associated protein</fullName>
    </recommendedName>
</protein>
<dbReference type="RefSeq" id="WP_344810537.1">
    <property type="nucleotide sequence ID" value="NZ_BAAAYX010000002.1"/>
</dbReference>
<name>A0ABP7CIW6_9ACTN</name>
<keyword evidence="4 7" id="KW-0812">Transmembrane</keyword>
<sequence>MGIIGWILIGLIMGALAKAALNRKGGSWVGSLLIGVVGALVGGFLGSVAFDRGIGSFWSPWTWLLAFVGSVIVLAVWSAISGRSPQR</sequence>
<dbReference type="InterPro" id="IPR007341">
    <property type="entry name" value="Transgly_assoc"/>
</dbReference>
<keyword evidence="3" id="KW-1003">Cell membrane</keyword>
<evidence type="ECO:0000256" key="4">
    <source>
        <dbReference type="ARBA" id="ARBA00022692"/>
    </source>
</evidence>
<comment type="caution">
    <text evidence="8">The sequence shown here is derived from an EMBL/GenBank/DDBJ whole genome shotgun (WGS) entry which is preliminary data.</text>
</comment>
<reference evidence="9" key="1">
    <citation type="journal article" date="2019" name="Int. J. Syst. Evol. Microbiol.">
        <title>The Global Catalogue of Microorganisms (GCM) 10K type strain sequencing project: providing services to taxonomists for standard genome sequencing and annotation.</title>
        <authorList>
            <consortium name="The Broad Institute Genomics Platform"/>
            <consortium name="The Broad Institute Genome Sequencing Center for Infectious Disease"/>
            <person name="Wu L."/>
            <person name="Ma J."/>
        </authorList>
    </citation>
    <scope>NUCLEOTIDE SEQUENCE [LARGE SCALE GENOMIC DNA]</scope>
    <source>
        <strain evidence="9">JCM 16548</strain>
    </source>
</reference>
<evidence type="ECO:0000256" key="3">
    <source>
        <dbReference type="ARBA" id="ARBA00022475"/>
    </source>
</evidence>
<gene>
    <name evidence="8" type="ORF">GCM10022204_03480</name>
</gene>
<evidence type="ECO:0000256" key="5">
    <source>
        <dbReference type="ARBA" id="ARBA00022989"/>
    </source>
</evidence>
<evidence type="ECO:0000256" key="6">
    <source>
        <dbReference type="ARBA" id="ARBA00023136"/>
    </source>
</evidence>